<evidence type="ECO:0000313" key="2">
    <source>
        <dbReference type="EMBL" id="CAL4063103.1"/>
    </source>
</evidence>
<keyword evidence="3" id="KW-1185">Reference proteome</keyword>
<feature type="non-terminal residue" evidence="2">
    <location>
        <position position="1"/>
    </location>
</feature>
<sequence>GGNSNLPGHGQRSTRETRTGSVASGVTVNEDPTSRTSPCNTPNKTIPGRGNMGHYGKWMMMLRQHANKDSKDKAKDAVTTSIIDTLSKISAVSILNVMHNAITLHKRTVGAKQQCTPSQRLRQCRSHCL</sequence>
<gene>
    <name evidence="2" type="ORF">MNOR_LOCUS3069</name>
</gene>
<feature type="non-terminal residue" evidence="2">
    <location>
        <position position="129"/>
    </location>
</feature>
<feature type="region of interest" description="Disordered" evidence="1">
    <location>
        <begin position="1"/>
        <end position="52"/>
    </location>
</feature>
<dbReference type="AlphaFoldDB" id="A0AAV2PPH5"/>
<name>A0AAV2PPH5_MEGNR</name>
<comment type="caution">
    <text evidence="2">The sequence shown here is derived from an EMBL/GenBank/DDBJ whole genome shotgun (WGS) entry which is preliminary data.</text>
</comment>
<protein>
    <submittedName>
        <fullName evidence="2">Uncharacterized protein</fullName>
    </submittedName>
</protein>
<evidence type="ECO:0000256" key="1">
    <source>
        <dbReference type="SAM" id="MobiDB-lite"/>
    </source>
</evidence>
<organism evidence="2 3">
    <name type="scientific">Meganyctiphanes norvegica</name>
    <name type="common">Northern krill</name>
    <name type="synonym">Thysanopoda norvegica</name>
    <dbReference type="NCBI Taxonomy" id="48144"/>
    <lineage>
        <taxon>Eukaryota</taxon>
        <taxon>Metazoa</taxon>
        <taxon>Ecdysozoa</taxon>
        <taxon>Arthropoda</taxon>
        <taxon>Crustacea</taxon>
        <taxon>Multicrustacea</taxon>
        <taxon>Malacostraca</taxon>
        <taxon>Eumalacostraca</taxon>
        <taxon>Eucarida</taxon>
        <taxon>Euphausiacea</taxon>
        <taxon>Euphausiidae</taxon>
        <taxon>Meganyctiphanes</taxon>
    </lineage>
</organism>
<dbReference type="Proteomes" id="UP001497623">
    <property type="component" value="Unassembled WGS sequence"/>
</dbReference>
<accession>A0AAV2PPH5</accession>
<feature type="compositionally biased region" description="Polar residues" evidence="1">
    <location>
        <begin position="19"/>
        <end position="44"/>
    </location>
</feature>
<dbReference type="EMBL" id="CAXKWB010001009">
    <property type="protein sequence ID" value="CAL4063103.1"/>
    <property type="molecule type" value="Genomic_DNA"/>
</dbReference>
<proteinExistence type="predicted"/>
<evidence type="ECO:0000313" key="3">
    <source>
        <dbReference type="Proteomes" id="UP001497623"/>
    </source>
</evidence>
<reference evidence="2 3" key="1">
    <citation type="submission" date="2024-05" db="EMBL/GenBank/DDBJ databases">
        <authorList>
            <person name="Wallberg A."/>
        </authorList>
    </citation>
    <scope>NUCLEOTIDE SEQUENCE [LARGE SCALE GENOMIC DNA]</scope>
</reference>